<gene>
    <name evidence="2" type="ORF">TTRE_0000015301</name>
</gene>
<reference evidence="2" key="2">
    <citation type="submission" date="2014-03" db="EMBL/GenBank/DDBJ databases">
        <title>The whipworm genome and dual-species transcriptomics of an intimate host-pathogen interaction.</title>
        <authorList>
            <person name="Foth B.J."/>
            <person name="Tsai I.J."/>
            <person name="Reid A.J."/>
            <person name="Bancroft A.J."/>
            <person name="Nichol S."/>
            <person name="Tracey A."/>
            <person name="Holroyd N."/>
            <person name="Cotton J.A."/>
            <person name="Stanley E.J."/>
            <person name="Zarowiecki M."/>
            <person name="Liu J.Z."/>
            <person name="Huckvale T."/>
            <person name="Cooper P.J."/>
            <person name="Grencis R.K."/>
            <person name="Berriman M."/>
        </authorList>
    </citation>
    <scope>NUCLEOTIDE SEQUENCE [LARGE SCALE GENOMIC DNA]</scope>
</reference>
<evidence type="ECO:0000313" key="3">
    <source>
        <dbReference type="Proteomes" id="UP000030665"/>
    </source>
</evidence>
<dbReference type="AlphaFoldDB" id="A0A077YVV4"/>
<feature type="chain" id="PRO_5001728154" description="Secreted protein" evidence="1">
    <location>
        <begin position="20"/>
        <end position="211"/>
    </location>
</feature>
<evidence type="ECO:0008006" key="4">
    <source>
        <dbReference type="Google" id="ProtNLM"/>
    </source>
</evidence>
<dbReference type="EMBL" id="HG805811">
    <property type="protein sequence ID" value="CDW51894.1"/>
    <property type="molecule type" value="Genomic_DNA"/>
</dbReference>
<reference evidence="2" key="1">
    <citation type="submission" date="2014-01" db="EMBL/GenBank/DDBJ databases">
        <authorList>
            <person name="Aslett M."/>
        </authorList>
    </citation>
    <scope>NUCLEOTIDE SEQUENCE</scope>
</reference>
<name>A0A077YVV4_TRITR</name>
<sequence>MIVRLFIVSLLFYLTVLNGSGTATLCVPPMFLLPWPDPIPAEVQWQYKNELLPVKDTLSIVRSWNKTEDALRSKQRRIEQMLMGKLIDPELLKSMIDLKKLSIMCNTLTKFNKAKAITEQAISLSNNPTNPKDFDRLITLGGNNNLERIACDFLGHLDSPADVLESLVELLIPEMANSMAAKRDHEAISSLIGQLVNAKSIKSVSQRKKKK</sequence>
<keyword evidence="1" id="KW-0732">Signal</keyword>
<organism evidence="2 3">
    <name type="scientific">Trichuris trichiura</name>
    <name type="common">Whipworm</name>
    <name type="synonym">Trichocephalus trichiurus</name>
    <dbReference type="NCBI Taxonomy" id="36087"/>
    <lineage>
        <taxon>Eukaryota</taxon>
        <taxon>Metazoa</taxon>
        <taxon>Ecdysozoa</taxon>
        <taxon>Nematoda</taxon>
        <taxon>Enoplea</taxon>
        <taxon>Dorylaimia</taxon>
        <taxon>Trichinellida</taxon>
        <taxon>Trichuridae</taxon>
        <taxon>Trichuris</taxon>
    </lineage>
</organism>
<protein>
    <recommendedName>
        <fullName evidence="4">Secreted protein</fullName>
    </recommendedName>
</protein>
<accession>A0A077YVV4</accession>
<proteinExistence type="predicted"/>
<feature type="signal peptide" evidence="1">
    <location>
        <begin position="1"/>
        <end position="19"/>
    </location>
</feature>
<evidence type="ECO:0000313" key="2">
    <source>
        <dbReference type="EMBL" id="CDW51894.1"/>
    </source>
</evidence>
<keyword evidence="3" id="KW-1185">Reference proteome</keyword>
<evidence type="ECO:0000256" key="1">
    <source>
        <dbReference type="SAM" id="SignalP"/>
    </source>
</evidence>
<dbReference type="Proteomes" id="UP000030665">
    <property type="component" value="Unassembled WGS sequence"/>
</dbReference>